<evidence type="ECO:0000313" key="3">
    <source>
        <dbReference type="EMBL" id="GAA3930885.1"/>
    </source>
</evidence>
<evidence type="ECO:0000313" key="4">
    <source>
        <dbReference type="Proteomes" id="UP001501565"/>
    </source>
</evidence>
<dbReference type="SUPFAM" id="SSF111369">
    <property type="entry name" value="HlyD-like secretion proteins"/>
    <property type="match status" value="1"/>
</dbReference>
<gene>
    <name evidence="3" type="ORF">GCM10022277_29500</name>
</gene>
<keyword evidence="2" id="KW-0812">Transmembrane</keyword>
<comment type="caution">
    <text evidence="3">The sequence shown here is derived from an EMBL/GenBank/DDBJ whole genome shotgun (WGS) entry which is preliminary data.</text>
</comment>
<dbReference type="EMBL" id="BAABBN010000007">
    <property type="protein sequence ID" value="GAA3930885.1"/>
    <property type="molecule type" value="Genomic_DNA"/>
</dbReference>
<keyword evidence="4" id="KW-1185">Reference proteome</keyword>
<dbReference type="InterPro" id="IPR006143">
    <property type="entry name" value="RND_pump_MFP"/>
</dbReference>
<evidence type="ECO:0000256" key="1">
    <source>
        <dbReference type="ARBA" id="ARBA00009477"/>
    </source>
</evidence>
<dbReference type="PANTHER" id="PTHR30469">
    <property type="entry name" value="MULTIDRUG RESISTANCE PROTEIN MDTA"/>
    <property type="match status" value="1"/>
</dbReference>
<dbReference type="Gene3D" id="2.40.50.100">
    <property type="match status" value="1"/>
</dbReference>
<organism evidence="3 4">
    <name type="scientific">Litoribacillus peritrichatus</name>
    <dbReference type="NCBI Taxonomy" id="718191"/>
    <lineage>
        <taxon>Bacteria</taxon>
        <taxon>Pseudomonadati</taxon>
        <taxon>Pseudomonadota</taxon>
        <taxon>Gammaproteobacteria</taxon>
        <taxon>Oceanospirillales</taxon>
        <taxon>Oceanospirillaceae</taxon>
        <taxon>Litoribacillus</taxon>
    </lineage>
</organism>
<name>A0ABP7MVD8_9GAMM</name>
<keyword evidence="2" id="KW-0472">Membrane</keyword>
<feature type="transmembrane region" description="Helical" evidence="2">
    <location>
        <begin position="7"/>
        <end position="25"/>
    </location>
</feature>
<evidence type="ECO:0000256" key="2">
    <source>
        <dbReference type="SAM" id="Phobius"/>
    </source>
</evidence>
<keyword evidence="2" id="KW-1133">Transmembrane helix</keyword>
<accession>A0ABP7MVD8</accession>
<dbReference type="RefSeq" id="WP_344799327.1">
    <property type="nucleotide sequence ID" value="NZ_BAABBN010000007.1"/>
</dbReference>
<dbReference type="Proteomes" id="UP001501565">
    <property type="component" value="Unassembled WGS sequence"/>
</dbReference>
<sequence>MRNNVKRTLFLFISMVLLVMVLIVLEEPPASPIQPEQTTPALPNISYTDVVPATHTTELTLYGELVPKWNVIIKAQVTGEVTEVSPRFEVDSLIDKGESLIQIEDSRYRSELSNAELNLAETRLLLRQAQEKTGLAKKDWQLSGFSRLPSDLALFKPQLDLAEKRVSSAESALNVAKRNLAYTRIVSPFNGVVAKRFVGLGQLVFEGDPVVQLLDYQHLQLSVSLNEAQWANLPEKWQQQTAFLYTPDDRFLGRAKMVYGGYRVDKDTRQYQLLMELNDVSDTTDGHSEIQAVPGLFVRVQVPGKPRRHWLRIPESALTREGLVWLIAADDTLHAYAPEHVQHSGHHVLVPPPEDEGLMVNGAWRIAITPLAFYVAGKQVKPIKRVEG</sequence>
<proteinExistence type="inferred from homology"/>
<dbReference type="NCBIfam" id="TIGR01730">
    <property type="entry name" value="RND_mfp"/>
    <property type="match status" value="1"/>
</dbReference>
<protein>
    <recommendedName>
        <fullName evidence="5">Efflux RND transporter periplasmic adaptor subunit</fullName>
    </recommendedName>
</protein>
<dbReference type="PANTHER" id="PTHR30469:SF15">
    <property type="entry name" value="HLYD FAMILY OF SECRETION PROTEINS"/>
    <property type="match status" value="1"/>
</dbReference>
<comment type="similarity">
    <text evidence="1">Belongs to the membrane fusion protein (MFP) (TC 8.A.1) family.</text>
</comment>
<evidence type="ECO:0008006" key="5">
    <source>
        <dbReference type="Google" id="ProtNLM"/>
    </source>
</evidence>
<reference evidence="4" key="1">
    <citation type="journal article" date="2019" name="Int. J. Syst. Evol. Microbiol.">
        <title>The Global Catalogue of Microorganisms (GCM) 10K type strain sequencing project: providing services to taxonomists for standard genome sequencing and annotation.</title>
        <authorList>
            <consortium name="The Broad Institute Genomics Platform"/>
            <consortium name="The Broad Institute Genome Sequencing Center for Infectious Disease"/>
            <person name="Wu L."/>
            <person name="Ma J."/>
        </authorList>
    </citation>
    <scope>NUCLEOTIDE SEQUENCE [LARGE SCALE GENOMIC DNA]</scope>
    <source>
        <strain evidence="4">JCM 17551</strain>
    </source>
</reference>
<dbReference type="Gene3D" id="1.10.287.470">
    <property type="entry name" value="Helix hairpin bin"/>
    <property type="match status" value="1"/>
</dbReference>
<dbReference type="Gene3D" id="2.40.30.170">
    <property type="match status" value="1"/>
</dbReference>